<dbReference type="Proteomes" id="UP000307244">
    <property type="component" value="Unassembled WGS sequence"/>
</dbReference>
<comment type="caution">
    <text evidence="1">The sequence shown here is derived from an EMBL/GenBank/DDBJ whole genome shotgun (WGS) entry which is preliminary data.</text>
</comment>
<name>A0A4U1CLS8_9SPHI</name>
<dbReference type="RefSeq" id="WP_136836419.1">
    <property type="nucleotide sequence ID" value="NZ_SWBQ01000003.1"/>
</dbReference>
<proteinExistence type="predicted"/>
<organism evidence="1 2">
    <name type="scientific">Pedobacter frigoris</name>
    <dbReference type="NCBI Taxonomy" id="2571272"/>
    <lineage>
        <taxon>Bacteria</taxon>
        <taxon>Pseudomonadati</taxon>
        <taxon>Bacteroidota</taxon>
        <taxon>Sphingobacteriia</taxon>
        <taxon>Sphingobacteriales</taxon>
        <taxon>Sphingobacteriaceae</taxon>
        <taxon>Pedobacter</taxon>
    </lineage>
</organism>
<gene>
    <name evidence="1" type="ORF">FA047_12605</name>
</gene>
<evidence type="ECO:0000313" key="2">
    <source>
        <dbReference type="Proteomes" id="UP000307244"/>
    </source>
</evidence>
<reference evidence="1 2" key="1">
    <citation type="submission" date="2019-04" db="EMBL/GenBank/DDBJ databases">
        <title>Pedobacter sp. RP-3-15 sp. nov., isolated from Arctic soil.</title>
        <authorList>
            <person name="Dahal R.H."/>
            <person name="Kim D.-U."/>
        </authorList>
    </citation>
    <scope>NUCLEOTIDE SEQUENCE [LARGE SCALE GENOMIC DNA]</scope>
    <source>
        <strain evidence="1 2">RP-3-15</strain>
    </source>
</reference>
<protein>
    <submittedName>
        <fullName evidence="1">Uncharacterized protein</fullName>
    </submittedName>
</protein>
<evidence type="ECO:0000313" key="1">
    <source>
        <dbReference type="EMBL" id="TKC06160.1"/>
    </source>
</evidence>
<dbReference type="EMBL" id="SWBQ01000003">
    <property type="protein sequence ID" value="TKC06160.1"/>
    <property type="molecule type" value="Genomic_DNA"/>
</dbReference>
<sequence>MGIQKSEPFGGFYKKTGPIIGRRGRGMNIITGLHYKSNKPSTSGQLEVQDRFTLLNRFLAEIKVW</sequence>
<keyword evidence="2" id="KW-1185">Reference proteome</keyword>
<accession>A0A4U1CLS8</accession>
<dbReference type="AlphaFoldDB" id="A0A4U1CLS8"/>